<dbReference type="SUPFAM" id="SSF51316">
    <property type="entry name" value="Mss4-like"/>
    <property type="match status" value="1"/>
</dbReference>
<gene>
    <name evidence="6" type="ORF">Q8A64_13415</name>
</gene>
<dbReference type="PROSITE" id="PS51891">
    <property type="entry name" value="CENP_V_GFA"/>
    <property type="match status" value="1"/>
</dbReference>
<proteinExistence type="inferred from homology"/>
<dbReference type="RefSeq" id="WP_338437346.1">
    <property type="nucleotide sequence ID" value="NZ_JAUYVH010000009.1"/>
</dbReference>
<evidence type="ECO:0000259" key="5">
    <source>
        <dbReference type="PROSITE" id="PS51891"/>
    </source>
</evidence>
<reference evidence="6 7" key="1">
    <citation type="submission" date="2023-08" db="EMBL/GenBank/DDBJ databases">
        <title>Oxalobacteraceae gen .nov., isolated from river sludge outside the plant.</title>
        <authorList>
            <person name="Zhao S.Y."/>
        </authorList>
    </citation>
    <scope>NUCLEOTIDE SEQUENCE [LARGE SCALE GENOMIC DNA]</scope>
    <source>
        <strain evidence="6 7">R-40</strain>
    </source>
</reference>
<evidence type="ECO:0000256" key="3">
    <source>
        <dbReference type="ARBA" id="ARBA00022833"/>
    </source>
</evidence>
<dbReference type="Proteomes" id="UP001225596">
    <property type="component" value="Unassembled WGS sequence"/>
</dbReference>
<evidence type="ECO:0000313" key="7">
    <source>
        <dbReference type="Proteomes" id="UP001225596"/>
    </source>
</evidence>
<feature type="domain" description="CENP-V/GFA" evidence="5">
    <location>
        <begin position="5"/>
        <end position="122"/>
    </location>
</feature>
<name>A0ABU1BQV0_9BURK</name>
<dbReference type="PANTHER" id="PTHR33337">
    <property type="entry name" value="GFA DOMAIN-CONTAINING PROTEIN"/>
    <property type="match status" value="1"/>
</dbReference>
<dbReference type="Gene3D" id="3.90.1590.10">
    <property type="entry name" value="glutathione-dependent formaldehyde- activating enzyme (gfa)"/>
    <property type="match status" value="1"/>
</dbReference>
<protein>
    <submittedName>
        <fullName evidence="6">GFA family protein</fullName>
    </submittedName>
</protein>
<accession>A0ABU1BQV0</accession>
<keyword evidence="3" id="KW-0862">Zinc</keyword>
<dbReference type="InterPro" id="IPR006913">
    <property type="entry name" value="CENP-V/GFA"/>
</dbReference>
<comment type="similarity">
    <text evidence="1">Belongs to the Gfa family.</text>
</comment>
<evidence type="ECO:0000256" key="4">
    <source>
        <dbReference type="ARBA" id="ARBA00023239"/>
    </source>
</evidence>
<evidence type="ECO:0000313" key="6">
    <source>
        <dbReference type="EMBL" id="MDQ9171407.1"/>
    </source>
</evidence>
<comment type="caution">
    <text evidence="6">The sequence shown here is derived from an EMBL/GenBank/DDBJ whole genome shotgun (WGS) entry which is preliminary data.</text>
</comment>
<dbReference type="EMBL" id="JAUYVH010000009">
    <property type="protein sequence ID" value="MDQ9171407.1"/>
    <property type="molecule type" value="Genomic_DNA"/>
</dbReference>
<sequence length="143" mass="15756">MEIPFGGKCACGTVTFQCATYPLAMYNCHCRACQQTSGAPYVPLIVTNLDKVEMSGNYRLLKSYVSDDPHSQRAVCPECRSVLFAANDTFPEILLIHAMALDDPSCFLPVADIWTSDAQPWVAMDTHIPKVFKSPPILGEQVI</sequence>
<dbReference type="PANTHER" id="PTHR33337:SF40">
    <property type="entry name" value="CENP-V_GFA DOMAIN-CONTAINING PROTEIN-RELATED"/>
    <property type="match status" value="1"/>
</dbReference>
<dbReference type="InterPro" id="IPR011057">
    <property type="entry name" value="Mss4-like_sf"/>
</dbReference>
<keyword evidence="2" id="KW-0479">Metal-binding</keyword>
<organism evidence="6 7">
    <name type="scientific">Keguizhuia sedimenti</name>
    <dbReference type="NCBI Taxonomy" id="3064264"/>
    <lineage>
        <taxon>Bacteria</taxon>
        <taxon>Pseudomonadati</taxon>
        <taxon>Pseudomonadota</taxon>
        <taxon>Betaproteobacteria</taxon>
        <taxon>Burkholderiales</taxon>
        <taxon>Oxalobacteraceae</taxon>
        <taxon>Keguizhuia</taxon>
    </lineage>
</organism>
<dbReference type="Pfam" id="PF04828">
    <property type="entry name" value="GFA"/>
    <property type="match status" value="1"/>
</dbReference>
<evidence type="ECO:0000256" key="2">
    <source>
        <dbReference type="ARBA" id="ARBA00022723"/>
    </source>
</evidence>
<evidence type="ECO:0000256" key="1">
    <source>
        <dbReference type="ARBA" id="ARBA00005495"/>
    </source>
</evidence>
<keyword evidence="4" id="KW-0456">Lyase</keyword>
<keyword evidence="7" id="KW-1185">Reference proteome</keyword>